<keyword evidence="4" id="KW-0969">Cilium</keyword>
<evidence type="ECO:0000256" key="2">
    <source>
        <dbReference type="ARBA" id="ARBA00022840"/>
    </source>
</evidence>
<feature type="compositionally biased region" description="Basic and acidic residues" evidence="3">
    <location>
        <begin position="1"/>
        <end position="17"/>
    </location>
</feature>
<reference evidence="4 5" key="1">
    <citation type="submission" date="2023-07" db="EMBL/GenBank/DDBJ databases">
        <title>Genomic Encyclopedia of Type Strains, Phase IV (KMG-IV): sequencing the most valuable type-strain genomes for metagenomic binning, comparative biology and taxonomic classification.</title>
        <authorList>
            <person name="Goeker M."/>
        </authorList>
    </citation>
    <scope>NUCLEOTIDE SEQUENCE [LARGE SCALE GENOMIC DNA]</scope>
    <source>
        <strain evidence="4 5">DSM 25924</strain>
    </source>
</reference>
<dbReference type="PIRSF" id="PIRSF003092">
    <property type="entry name" value="MinD"/>
    <property type="match status" value="1"/>
</dbReference>
<dbReference type="EMBL" id="JAURUO010000009">
    <property type="protein sequence ID" value="MDP9728864.1"/>
    <property type="molecule type" value="Genomic_DNA"/>
</dbReference>
<keyword evidence="4" id="KW-0966">Cell projection</keyword>
<evidence type="ECO:0000256" key="1">
    <source>
        <dbReference type="ARBA" id="ARBA00022741"/>
    </source>
</evidence>
<evidence type="ECO:0000256" key="3">
    <source>
        <dbReference type="SAM" id="MobiDB-lite"/>
    </source>
</evidence>
<organism evidence="4 5">
    <name type="scientific">Alicyclobacillus tolerans</name>
    <dbReference type="NCBI Taxonomy" id="90970"/>
    <lineage>
        <taxon>Bacteria</taxon>
        <taxon>Bacillati</taxon>
        <taxon>Bacillota</taxon>
        <taxon>Bacilli</taxon>
        <taxon>Bacillales</taxon>
        <taxon>Alicyclobacillaceae</taxon>
        <taxon>Alicyclobacillus</taxon>
    </lineage>
</organism>
<accession>A0ABT9LX77</accession>
<dbReference type="Proteomes" id="UP001229209">
    <property type="component" value="Unassembled WGS sequence"/>
</dbReference>
<dbReference type="InterPro" id="IPR027417">
    <property type="entry name" value="P-loop_NTPase"/>
</dbReference>
<gene>
    <name evidence="4" type="ORF">J2S04_001815</name>
</gene>
<dbReference type="InterPro" id="IPR050625">
    <property type="entry name" value="ParA/MinD_ATPase"/>
</dbReference>
<dbReference type="Gene3D" id="3.40.50.300">
    <property type="entry name" value="P-loop containing nucleotide triphosphate hydrolases"/>
    <property type="match status" value="1"/>
</dbReference>
<sequence>MSDQAESLRSKMRERSMDNGGLPGKTRVIAVASGKGGVGKSNFCVNFALALKAKGKTPLIVDADVGFSNIELLLNTRPFHTVLDLAKDVQLFDVISTSPHGLSFLSGGSGLHSDMLDDAAMVRVKEQLANLSNHFDTVIIDLGAGINHQSAQWIVGSDELILLATPEPTAISDAYAFLKLLYEERPLDELPAVRLVINRALKLTDAREASERLSAAALKFLEWKLETLGFILEDDFVSQAVMRQVPVLISFPNSTASRCMEQIAANFLRLNEPNRGGWRGFLHRFWPGKSFFSTG</sequence>
<dbReference type="InterPro" id="IPR033756">
    <property type="entry name" value="YlxH/NBP35"/>
</dbReference>
<dbReference type="PANTHER" id="PTHR43384">
    <property type="entry name" value="SEPTUM SITE-DETERMINING PROTEIN MIND HOMOLOG, CHLOROPLASTIC-RELATED"/>
    <property type="match status" value="1"/>
</dbReference>
<keyword evidence="4" id="KW-0282">Flagellum</keyword>
<feature type="region of interest" description="Disordered" evidence="3">
    <location>
        <begin position="1"/>
        <end position="21"/>
    </location>
</feature>
<keyword evidence="5" id="KW-1185">Reference proteome</keyword>
<proteinExistence type="predicted"/>
<keyword evidence="1" id="KW-0547">Nucleotide-binding</keyword>
<comment type="caution">
    <text evidence="4">The sequence shown here is derived from an EMBL/GenBank/DDBJ whole genome shotgun (WGS) entry which is preliminary data.</text>
</comment>
<protein>
    <submittedName>
        <fullName evidence="4">Flagellar biosynthesis protein FlhG</fullName>
    </submittedName>
</protein>
<evidence type="ECO:0000313" key="4">
    <source>
        <dbReference type="EMBL" id="MDP9728864.1"/>
    </source>
</evidence>
<dbReference type="Pfam" id="PF10609">
    <property type="entry name" value="ParA"/>
    <property type="match status" value="1"/>
</dbReference>
<dbReference type="SUPFAM" id="SSF52540">
    <property type="entry name" value="P-loop containing nucleoside triphosphate hydrolases"/>
    <property type="match status" value="1"/>
</dbReference>
<dbReference type="RefSeq" id="WP_306954570.1">
    <property type="nucleotide sequence ID" value="NZ_JAURUO010000009.1"/>
</dbReference>
<keyword evidence="2" id="KW-0067">ATP-binding</keyword>
<dbReference type="InterPro" id="IPR025501">
    <property type="entry name" value="MinD_FleN"/>
</dbReference>
<evidence type="ECO:0000313" key="5">
    <source>
        <dbReference type="Proteomes" id="UP001229209"/>
    </source>
</evidence>
<dbReference type="PANTHER" id="PTHR43384:SF4">
    <property type="entry name" value="CELLULOSE BIOSYNTHESIS PROTEIN BCSQ-RELATED"/>
    <property type="match status" value="1"/>
</dbReference>
<name>A0ABT9LX77_9BACL</name>